<sequence length="575" mass="62972">MKSKKIIYVSAVMMVAIAAFTACKKFLNPPLKGVYDESQLANAKGINGMLVNAYATLRGPEGVISASASNWEWGSIAGGDAYKGTELADRTDDNPIMRFELTPANPIVSAKWNGCYDGIGQANAVLKMLPKVTGMSDADKKQIEAEAKFIRAHHFFEAKKMWNNVPWVDETVTDHKGLTNTTDIWPKIEADLSFAYNTLNEVKPYKGQANKWAAACYLAKAYMFEKKFAEAKALFTTIIANGKNAQGVKYALTSNYQDNFVVKKENNSETIFAIQFSYGDGSTTNANFDNILNYPHGGGSKPGGCCGFFQPSQALVNSFETDATGLPMPDTYNASNVTSDEALLSSQPFTPYSGNLDPRLDWSVGRRGVPYHDWGNHPGRDWIRDVTYGGPYSPKKNTYFKADEGSTAGKVGWGFSANALNYNIMRYADVLLMAAEAEIEAGSLVIAQTYINMVRARAAAFAPSNAAPYNQPATTATYATYNVGLYTVPFVDQVAARKAVRFERKLELAMEGHRFFDLVRWGIAATEMNAYLSVESGRRPTTLAGATFVAGKHEYYPIPSDVIANMPGVKQNPGY</sequence>
<evidence type="ECO:0000256" key="2">
    <source>
        <dbReference type="ARBA" id="ARBA00006275"/>
    </source>
</evidence>
<proteinExistence type="inferred from homology"/>
<evidence type="ECO:0000256" key="6">
    <source>
        <dbReference type="SAM" id="SignalP"/>
    </source>
</evidence>
<evidence type="ECO:0000313" key="10">
    <source>
        <dbReference type="Proteomes" id="UP000198711"/>
    </source>
</evidence>
<evidence type="ECO:0000259" key="7">
    <source>
        <dbReference type="Pfam" id="PF07980"/>
    </source>
</evidence>
<dbReference type="SUPFAM" id="SSF48452">
    <property type="entry name" value="TPR-like"/>
    <property type="match status" value="1"/>
</dbReference>
<dbReference type="InterPro" id="IPR011990">
    <property type="entry name" value="TPR-like_helical_dom_sf"/>
</dbReference>
<dbReference type="Pfam" id="PF14322">
    <property type="entry name" value="SusD-like_3"/>
    <property type="match status" value="1"/>
</dbReference>
<evidence type="ECO:0000256" key="3">
    <source>
        <dbReference type="ARBA" id="ARBA00022729"/>
    </source>
</evidence>
<dbReference type="Gene3D" id="1.25.40.390">
    <property type="match status" value="1"/>
</dbReference>
<evidence type="ECO:0000259" key="8">
    <source>
        <dbReference type="Pfam" id="PF14322"/>
    </source>
</evidence>
<accession>A0A8X8IEY3</accession>
<protein>
    <submittedName>
        <fullName evidence="9">Starch-binding associating with outer membrane</fullName>
    </submittedName>
</protein>
<evidence type="ECO:0000256" key="4">
    <source>
        <dbReference type="ARBA" id="ARBA00023136"/>
    </source>
</evidence>
<dbReference type="InterPro" id="IPR033985">
    <property type="entry name" value="SusD-like_N"/>
</dbReference>
<keyword evidence="5" id="KW-0998">Cell outer membrane</keyword>
<dbReference type="AlphaFoldDB" id="A0A8X8IEY3"/>
<keyword evidence="3 6" id="KW-0732">Signal</keyword>
<dbReference type="Pfam" id="PF07980">
    <property type="entry name" value="SusD_RagB"/>
    <property type="match status" value="1"/>
</dbReference>
<comment type="subcellular location">
    <subcellularLocation>
        <location evidence="1">Cell outer membrane</location>
    </subcellularLocation>
</comment>
<name>A0A8X8IEY3_9BACT</name>
<feature type="domain" description="SusD-like N-terminal" evidence="8">
    <location>
        <begin position="108"/>
        <end position="223"/>
    </location>
</feature>
<dbReference type="InterPro" id="IPR012944">
    <property type="entry name" value="SusD_RagB_dom"/>
</dbReference>
<evidence type="ECO:0000313" key="9">
    <source>
        <dbReference type="EMBL" id="SDW25042.1"/>
    </source>
</evidence>
<evidence type="ECO:0000256" key="1">
    <source>
        <dbReference type="ARBA" id="ARBA00004442"/>
    </source>
</evidence>
<dbReference type="Proteomes" id="UP000198711">
    <property type="component" value="Unassembled WGS sequence"/>
</dbReference>
<organism evidence="9 10">
    <name type="scientific">Hydrobacter penzbergensis</name>
    <dbReference type="NCBI Taxonomy" id="1235997"/>
    <lineage>
        <taxon>Bacteria</taxon>
        <taxon>Pseudomonadati</taxon>
        <taxon>Bacteroidota</taxon>
        <taxon>Chitinophagia</taxon>
        <taxon>Chitinophagales</taxon>
        <taxon>Chitinophagaceae</taxon>
        <taxon>Hydrobacter</taxon>
    </lineage>
</organism>
<dbReference type="PROSITE" id="PS51257">
    <property type="entry name" value="PROKAR_LIPOPROTEIN"/>
    <property type="match status" value="1"/>
</dbReference>
<reference evidence="9 10" key="1">
    <citation type="submission" date="2016-10" db="EMBL/GenBank/DDBJ databases">
        <authorList>
            <person name="Varghese N."/>
            <person name="Submissions S."/>
        </authorList>
    </citation>
    <scope>NUCLEOTIDE SEQUENCE [LARGE SCALE GENOMIC DNA]</scope>
    <source>
        <strain evidence="9 10">DSM 25353</strain>
    </source>
</reference>
<keyword evidence="4" id="KW-0472">Membrane</keyword>
<feature type="signal peptide" evidence="6">
    <location>
        <begin position="1"/>
        <end position="21"/>
    </location>
</feature>
<keyword evidence="10" id="KW-1185">Reference proteome</keyword>
<feature type="chain" id="PRO_5036503372" evidence="6">
    <location>
        <begin position="22"/>
        <end position="575"/>
    </location>
</feature>
<dbReference type="EMBL" id="FNNO01000001">
    <property type="protein sequence ID" value="SDW25042.1"/>
    <property type="molecule type" value="Genomic_DNA"/>
</dbReference>
<gene>
    <name evidence="9" type="ORF">SAMN05444410_101614</name>
</gene>
<feature type="domain" description="RagB/SusD" evidence="7">
    <location>
        <begin position="269"/>
        <end position="575"/>
    </location>
</feature>
<dbReference type="GO" id="GO:0009279">
    <property type="term" value="C:cell outer membrane"/>
    <property type="evidence" value="ECO:0007669"/>
    <property type="project" value="UniProtKB-SubCell"/>
</dbReference>
<evidence type="ECO:0000256" key="5">
    <source>
        <dbReference type="ARBA" id="ARBA00023237"/>
    </source>
</evidence>
<comment type="caution">
    <text evidence="9">The sequence shown here is derived from an EMBL/GenBank/DDBJ whole genome shotgun (WGS) entry which is preliminary data.</text>
</comment>
<comment type="similarity">
    <text evidence="2">Belongs to the SusD family.</text>
</comment>
<dbReference type="RefSeq" id="WP_092721805.1">
    <property type="nucleotide sequence ID" value="NZ_FNNO01000001.1"/>
</dbReference>